<evidence type="ECO:0000313" key="1">
    <source>
        <dbReference type="EMBL" id="KAG8232257.1"/>
    </source>
</evidence>
<dbReference type="EMBL" id="KZ308606">
    <property type="protein sequence ID" value="KAG8232257.1"/>
    <property type="molecule type" value="Genomic_DNA"/>
</dbReference>
<sequence>MEAWTLNKKEINRLEPFEMWVYRRNLRISWVSRTTNGVLTRKIYGKRSRGKRRTSWLDNLKDGIYICTTIEQFGSDPSRHRAAMMTANLLRGNGR</sequence>
<gene>
    <name evidence="1" type="ORF">J437_LFUL012872</name>
</gene>
<name>A0A8K0KD71_LADFU</name>
<evidence type="ECO:0000313" key="2">
    <source>
        <dbReference type="Proteomes" id="UP000792457"/>
    </source>
</evidence>
<dbReference type="AlphaFoldDB" id="A0A8K0KD71"/>
<proteinExistence type="predicted"/>
<organism evidence="1 2">
    <name type="scientific">Ladona fulva</name>
    <name type="common">Scarce chaser dragonfly</name>
    <name type="synonym">Libellula fulva</name>
    <dbReference type="NCBI Taxonomy" id="123851"/>
    <lineage>
        <taxon>Eukaryota</taxon>
        <taxon>Metazoa</taxon>
        <taxon>Ecdysozoa</taxon>
        <taxon>Arthropoda</taxon>
        <taxon>Hexapoda</taxon>
        <taxon>Insecta</taxon>
        <taxon>Pterygota</taxon>
        <taxon>Palaeoptera</taxon>
        <taxon>Odonata</taxon>
        <taxon>Epiprocta</taxon>
        <taxon>Anisoptera</taxon>
        <taxon>Libelluloidea</taxon>
        <taxon>Libellulidae</taxon>
        <taxon>Ladona</taxon>
    </lineage>
</organism>
<comment type="caution">
    <text evidence="1">The sequence shown here is derived from an EMBL/GenBank/DDBJ whole genome shotgun (WGS) entry which is preliminary data.</text>
</comment>
<dbReference type="Proteomes" id="UP000792457">
    <property type="component" value="Unassembled WGS sequence"/>
</dbReference>
<keyword evidence="2" id="KW-1185">Reference proteome</keyword>
<reference evidence="1" key="2">
    <citation type="submission" date="2017-10" db="EMBL/GenBank/DDBJ databases">
        <title>Ladona fulva Genome sequencing and assembly.</title>
        <authorList>
            <person name="Murali S."/>
            <person name="Richards S."/>
            <person name="Bandaranaike D."/>
            <person name="Bellair M."/>
            <person name="Blankenburg K."/>
            <person name="Chao H."/>
            <person name="Dinh H."/>
            <person name="Doddapaneni H."/>
            <person name="Dugan-Rocha S."/>
            <person name="Elkadiri S."/>
            <person name="Gnanaolivu R."/>
            <person name="Hernandez B."/>
            <person name="Skinner E."/>
            <person name="Javaid M."/>
            <person name="Lee S."/>
            <person name="Li M."/>
            <person name="Ming W."/>
            <person name="Munidasa M."/>
            <person name="Muniz J."/>
            <person name="Nguyen L."/>
            <person name="Hughes D."/>
            <person name="Osuji N."/>
            <person name="Pu L.-L."/>
            <person name="Puazo M."/>
            <person name="Qu C."/>
            <person name="Quiroz J."/>
            <person name="Raj R."/>
            <person name="Weissenberger G."/>
            <person name="Xin Y."/>
            <person name="Zou X."/>
            <person name="Han Y."/>
            <person name="Worley K."/>
            <person name="Muzny D."/>
            <person name="Gibbs R."/>
        </authorList>
    </citation>
    <scope>NUCLEOTIDE SEQUENCE</scope>
    <source>
        <strain evidence="1">Sampled in the wild</strain>
    </source>
</reference>
<reference evidence="1" key="1">
    <citation type="submission" date="2013-04" db="EMBL/GenBank/DDBJ databases">
        <authorList>
            <person name="Qu J."/>
            <person name="Murali S.C."/>
            <person name="Bandaranaike D."/>
            <person name="Bellair M."/>
            <person name="Blankenburg K."/>
            <person name="Chao H."/>
            <person name="Dinh H."/>
            <person name="Doddapaneni H."/>
            <person name="Downs B."/>
            <person name="Dugan-Rocha S."/>
            <person name="Elkadiri S."/>
            <person name="Gnanaolivu R.D."/>
            <person name="Hernandez B."/>
            <person name="Javaid M."/>
            <person name="Jayaseelan J.C."/>
            <person name="Lee S."/>
            <person name="Li M."/>
            <person name="Ming W."/>
            <person name="Munidasa M."/>
            <person name="Muniz J."/>
            <person name="Nguyen L."/>
            <person name="Ongeri F."/>
            <person name="Osuji N."/>
            <person name="Pu L.-L."/>
            <person name="Puazo M."/>
            <person name="Qu C."/>
            <person name="Quiroz J."/>
            <person name="Raj R."/>
            <person name="Weissenberger G."/>
            <person name="Xin Y."/>
            <person name="Zou X."/>
            <person name="Han Y."/>
            <person name="Richards S."/>
            <person name="Worley K."/>
            <person name="Muzny D."/>
            <person name="Gibbs R."/>
        </authorList>
    </citation>
    <scope>NUCLEOTIDE SEQUENCE</scope>
    <source>
        <strain evidence="1">Sampled in the wild</strain>
    </source>
</reference>
<dbReference type="OrthoDB" id="6783874at2759"/>
<protein>
    <submittedName>
        <fullName evidence="1">Uncharacterized protein</fullName>
    </submittedName>
</protein>
<accession>A0A8K0KD71</accession>